<protein>
    <submittedName>
        <fullName evidence="1">Uncharacterized protein</fullName>
    </submittedName>
</protein>
<reference evidence="1" key="1">
    <citation type="journal article" date="2015" name="Nature">
        <title>Complex archaea that bridge the gap between prokaryotes and eukaryotes.</title>
        <authorList>
            <person name="Spang A."/>
            <person name="Saw J.H."/>
            <person name="Jorgensen S.L."/>
            <person name="Zaremba-Niedzwiedzka K."/>
            <person name="Martijn J."/>
            <person name="Lind A.E."/>
            <person name="van Eijk R."/>
            <person name="Schleper C."/>
            <person name="Guy L."/>
            <person name="Ettema T.J."/>
        </authorList>
    </citation>
    <scope>NUCLEOTIDE SEQUENCE</scope>
</reference>
<organism evidence="1">
    <name type="scientific">marine sediment metagenome</name>
    <dbReference type="NCBI Taxonomy" id="412755"/>
    <lineage>
        <taxon>unclassified sequences</taxon>
        <taxon>metagenomes</taxon>
        <taxon>ecological metagenomes</taxon>
    </lineage>
</organism>
<dbReference type="AlphaFoldDB" id="A0A0F9N757"/>
<evidence type="ECO:0000313" key="1">
    <source>
        <dbReference type="EMBL" id="KKN15405.1"/>
    </source>
</evidence>
<comment type="caution">
    <text evidence="1">The sequence shown here is derived from an EMBL/GenBank/DDBJ whole genome shotgun (WGS) entry which is preliminary data.</text>
</comment>
<sequence>MPSKGSKLDTIKWYRCPYCKVGMRKSSLGKNWHKCTKCGATHFVFTKRKRK</sequence>
<gene>
    <name evidence="1" type="ORF">LCGC14_0986470</name>
</gene>
<accession>A0A0F9N757</accession>
<name>A0A0F9N757_9ZZZZ</name>
<proteinExistence type="predicted"/>
<dbReference type="EMBL" id="LAZR01003716">
    <property type="protein sequence ID" value="KKN15405.1"/>
    <property type="molecule type" value="Genomic_DNA"/>
</dbReference>